<gene>
    <name evidence="1" type="ORF">XD93_1196</name>
</gene>
<protein>
    <submittedName>
        <fullName evidence="1">Uncharacterized protein</fullName>
    </submittedName>
</protein>
<proteinExistence type="predicted"/>
<name>A0A101HFH2_9BACT</name>
<comment type="caution">
    <text evidence="1">The sequence shown here is derived from an EMBL/GenBank/DDBJ whole genome shotgun (WGS) entry which is preliminary data.</text>
</comment>
<reference evidence="2" key="1">
    <citation type="journal article" date="2015" name="MBio">
        <title>Genome-Resolved Metagenomic Analysis Reveals Roles for Candidate Phyla and Other Microbial Community Members in Biogeochemical Transformations in Oil Reservoirs.</title>
        <authorList>
            <person name="Hu P."/>
            <person name="Tom L."/>
            <person name="Singh A."/>
            <person name="Thomas B.C."/>
            <person name="Baker B.J."/>
            <person name="Piceno Y.M."/>
            <person name="Andersen G.L."/>
            <person name="Banfield J.F."/>
        </authorList>
    </citation>
    <scope>NUCLEOTIDE SEQUENCE [LARGE SCALE GENOMIC DNA]</scope>
</reference>
<sequence>PGSNWGPPVLQTDALPTELSWHLEGRKMISKMPLLFNQ</sequence>
<feature type="non-terminal residue" evidence="1">
    <location>
        <position position="1"/>
    </location>
</feature>
<dbReference type="AlphaFoldDB" id="A0A101HFH2"/>
<evidence type="ECO:0000313" key="1">
    <source>
        <dbReference type="EMBL" id="KUK75920.1"/>
    </source>
</evidence>
<evidence type="ECO:0000313" key="2">
    <source>
        <dbReference type="Proteomes" id="UP000053904"/>
    </source>
</evidence>
<dbReference type="EMBL" id="LGGO01000240">
    <property type="protein sequence ID" value="KUK75920.1"/>
    <property type="molecule type" value="Genomic_DNA"/>
</dbReference>
<organism evidence="1 2">
    <name type="scientific">candidate division WS6 bacterium 34_10</name>
    <dbReference type="NCBI Taxonomy" id="1641389"/>
    <lineage>
        <taxon>Bacteria</taxon>
        <taxon>Candidatus Dojkabacteria</taxon>
    </lineage>
</organism>
<accession>A0A101HFH2</accession>
<dbReference type="Proteomes" id="UP000053904">
    <property type="component" value="Unassembled WGS sequence"/>
</dbReference>